<comment type="caution">
    <text evidence="1">The sequence shown here is derived from an EMBL/GenBank/DDBJ whole genome shotgun (WGS) entry which is preliminary data.</text>
</comment>
<reference evidence="2" key="1">
    <citation type="journal article" date="2019" name="Int. J. Syst. Evol. Microbiol.">
        <title>The Global Catalogue of Microorganisms (GCM) 10K type strain sequencing project: providing services to taxonomists for standard genome sequencing and annotation.</title>
        <authorList>
            <consortium name="The Broad Institute Genomics Platform"/>
            <consortium name="The Broad Institute Genome Sequencing Center for Infectious Disease"/>
            <person name="Wu L."/>
            <person name="Ma J."/>
        </authorList>
    </citation>
    <scope>NUCLEOTIDE SEQUENCE [LARGE SCALE GENOMIC DNA]</scope>
    <source>
        <strain evidence="2">JCM 17939</strain>
    </source>
</reference>
<gene>
    <name evidence="1" type="ORF">GCM10023196_084680</name>
</gene>
<dbReference type="EMBL" id="BAABHK010000016">
    <property type="protein sequence ID" value="GAA4636124.1"/>
    <property type="molecule type" value="Genomic_DNA"/>
</dbReference>
<dbReference type="Proteomes" id="UP001501442">
    <property type="component" value="Unassembled WGS sequence"/>
</dbReference>
<protein>
    <recommendedName>
        <fullName evidence="3">S1 motif domain-containing protein</fullName>
    </recommendedName>
</protein>
<evidence type="ECO:0000313" key="2">
    <source>
        <dbReference type="Proteomes" id="UP001501442"/>
    </source>
</evidence>
<evidence type="ECO:0008006" key="3">
    <source>
        <dbReference type="Google" id="ProtNLM"/>
    </source>
</evidence>
<dbReference type="RefSeq" id="WP_345439118.1">
    <property type="nucleotide sequence ID" value="NZ_BAABHK010000016.1"/>
</dbReference>
<accession>A0ABP8UQI3</accession>
<keyword evidence="2" id="KW-1185">Reference proteome</keyword>
<sequence>MSDELKRWTIVLGEVVAHMPYGLRVRVPSGEIGVLDSAYLDDVPVAPSDWPDVGSRITVVSGGRTSGGQLRLSARPSHLAHARELARTPH</sequence>
<evidence type="ECO:0000313" key="1">
    <source>
        <dbReference type="EMBL" id="GAA4636124.1"/>
    </source>
</evidence>
<proteinExistence type="predicted"/>
<name>A0ABP8UQI3_9ACTN</name>
<organism evidence="1 2">
    <name type="scientific">Actinoallomurus vinaceus</name>
    <dbReference type="NCBI Taxonomy" id="1080074"/>
    <lineage>
        <taxon>Bacteria</taxon>
        <taxon>Bacillati</taxon>
        <taxon>Actinomycetota</taxon>
        <taxon>Actinomycetes</taxon>
        <taxon>Streptosporangiales</taxon>
        <taxon>Thermomonosporaceae</taxon>
        <taxon>Actinoallomurus</taxon>
    </lineage>
</organism>